<dbReference type="EMBL" id="ABJB010765413">
    <property type="status" value="NOT_ANNOTATED_CDS"/>
    <property type="molecule type" value="Genomic_DNA"/>
</dbReference>
<dbReference type="Gene3D" id="3.10.100.10">
    <property type="entry name" value="Mannose-Binding Protein A, subunit A"/>
    <property type="match status" value="1"/>
</dbReference>
<feature type="non-terminal residue" evidence="14">
    <location>
        <position position="1"/>
    </location>
</feature>
<feature type="region of interest" description="Disordered" evidence="10">
    <location>
        <begin position="632"/>
        <end position="658"/>
    </location>
</feature>
<dbReference type="EMBL" id="ABJB010518639">
    <property type="status" value="NOT_ANNOTATED_CDS"/>
    <property type="molecule type" value="Genomic_DNA"/>
</dbReference>
<comment type="function">
    <text evidence="1">Acts as a defensive agent. Recognizes blood group fucosylated oligosaccharides including A, B, H and Lewis B-type antigens. Does not recognize Lewis A antigen and has low affinity for monovalent haptens.</text>
</comment>
<sequence>LQSSTMGGGVPQKAVDGSTSAFFQADTCSLTEAERSPWWYVNLLEPYSVQLVRLDWGTTSPEATVVVRVGNNRPDMGANPVCNRFTGPLEEGRPLFLPCAIPMPGAFVSVHLQGQGPLSICEVFVYTDQALPVERCPSFRDQPLGSTTTYNGKCYIFYDNQPAPFEASMRFCEARGGTLVDETSPALQGFLSWELYKRHRHDSDSGQYWMGATRDPRDPASWKWLNGREVTISFWNAPGGSRENNCSRFDGTRGWLWSDTNCEHALNFVCQHRECMRILTVISKHCMQNTFSAEHVDTQCFGSIFLVVFSFRFLQSNKTLKSPPTHLECGPPAPIPNGSLMLTNGTRHYLSSVEYGCREGYVLVGRSILVCDSNKKVNFVPLGIVPVMCRAPTPIAHGLVRLSAASTVFGTVAEYDCEPGFLLSGPGHISCGPSGFWQGDIPVCLRPTTTRPPTTMAPTTTTTATTTSFEPPTPEPTSSKRPPLIPTKFHPDFAPDRTDQRPTFLTTTLAPPRAVPTATTTVLPTMRPRPQPPPQPHQPRRPAFRPVDNDVAGSAGHRTIMSPPDLRGFSDSSPAGAKLNMDVYFELSPTPLRHLVAGGFIALGVFGGFVVLAAVITIVVIVIRRARGGGVSSSDRHRGVKMAVGGGGSSGSSSLENSPVGAYAEHGLHKHYKRAWENLRYDAGKQQPGSRIETLDNPHVMRTLEGYREANEITVNDVAALYGRPRR</sequence>
<dbReference type="InterPro" id="IPR016187">
    <property type="entry name" value="CTDL_fold"/>
</dbReference>
<dbReference type="Pfam" id="PF00084">
    <property type="entry name" value="Sushi"/>
    <property type="match status" value="2"/>
</dbReference>
<dbReference type="InterPro" id="IPR016186">
    <property type="entry name" value="C-type_lectin-like/link_sf"/>
</dbReference>
<dbReference type="EMBL" id="ABJB010440076">
    <property type="status" value="NOT_ANNOTATED_CDS"/>
    <property type="molecule type" value="Genomic_DNA"/>
</dbReference>
<evidence type="ECO:0000256" key="6">
    <source>
        <dbReference type="ARBA" id="ARBA00022734"/>
    </source>
</evidence>
<keyword evidence="11" id="KW-0472">Membrane</keyword>
<evidence type="ECO:0000256" key="2">
    <source>
        <dbReference type="ARBA" id="ARBA00010147"/>
    </source>
</evidence>
<comment type="similarity">
    <text evidence="2">Belongs to the fucolectin family.</text>
</comment>
<name>B7PPU0_IXOSC</name>
<evidence type="ECO:0000256" key="3">
    <source>
        <dbReference type="ARBA" id="ARBA00011233"/>
    </source>
</evidence>
<dbReference type="PANTHER" id="PTHR45713:SF6">
    <property type="entry name" value="F5_8 TYPE C DOMAIN-CONTAINING PROTEIN"/>
    <property type="match status" value="1"/>
</dbReference>
<dbReference type="SUPFAM" id="SSF56436">
    <property type="entry name" value="C-type lectin-like"/>
    <property type="match status" value="1"/>
</dbReference>
<keyword evidence="11" id="KW-0812">Transmembrane</keyword>
<dbReference type="STRING" id="6945.B7PPU0"/>
<evidence type="ECO:0000256" key="8">
    <source>
        <dbReference type="ARBA" id="ARBA00023157"/>
    </source>
</evidence>
<feature type="region of interest" description="Disordered" evidence="10">
    <location>
        <begin position="448"/>
        <end position="498"/>
    </location>
</feature>
<dbReference type="SUPFAM" id="SSF57535">
    <property type="entry name" value="Complement control module/SCR domain"/>
    <property type="match status" value="2"/>
</dbReference>
<dbReference type="AlphaFoldDB" id="B7PPU0"/>
<dbReference type="VEuPathDB" id="VectorBase:ISCP_022706"/>
<dbReference type="EMBL" id="ABJB010785284">
    <property type="status" value="NOT_ANNOTATED_CDS"/>
    <property type="molecule type" value="Genomic_DNA"/>
</dbReference>
<evidence type="ECO:0000256" key="10">
    <source>
        <dbReference type="SAM" id="MobiDB-lite"/>
    </source>
</evidence>
<feature type="disulfide bond" evidence="9">
    <location>
        <begin position="417"/>
        <end position="444"/>
    </location>
</feature>
<dbReference type="FunFam" id="3.10.100.10:FF:000089">
    <property type="entry name" value="Uncharacterized protein, isoform C"/>
    <property type="match status" value="1"/>
</dbReference>
<keyword evidence="4" id="KW-0479">Metal-binding</keyword>
<dbReference type="Gene3D" id="2.60.120.260">
    <property type="entry name" value="Galactose-binding domain-like"/>
    <property type="match status" value="1"/>
</dbReference>
<reference evidence="15" key="2">
    <citation type="submission" date="2020-05" db="UniProtKB">
        <authorList>
            <consortium name="EnsemblMetazoa"/>
        </authorList>
    </citation>
    <scope>IDENTIFICATION</scope>
    <source>
        <strain evidence="15">wikel</strain>
    </source>
</reference>
<evidence type="ECO:0000256" key="11">
    <source>
        <dbReference type="SAM" id="Phobius"/>
    </source>
</evidence>
<evidence type="ECO:0007829" key="17">
    <source>
        <dbReference type="PeptideAtlas" id="B7PPU0"/>
    </source>
</evidence>
<dbReference type="EMBL" id="ABJB010499977">
    <property type="status" value="NOT_ANNOTATED_CDS"/>
    <property type="molecule type" value="Genomic_DNA"/>
</dbReference>
<dbReference type="Pfam" id="PF00059">
    <property type="entry name" value="Lectin_C"/>
    <property type="match status" value="1"/>
</dbReference>
<proteinExistence type="evidence at protein level"/>
<reference evidence="14 16" key="1">
    <citation type="submission" date="2008-03" db="EMBL/GenBank/DDBJ databases">
        <title>Annotation of Ixodes scapularis.</title>
        <authorList>
            <consortium name="Ixodes scapularis Genome Project Consortium"/>
            <person name="Caler E."/>
            <person name="Hannick L.I."/>
            <person name="Bidwell S."/>
            <person name="Joardar V."/>
            <person name="Thiagarajan M."/>
            <person name="Amedeo P."/>
            <person name="Galinsky K.J."/>
            <person name="Schobel S."/>
            <person name="Inman J."/>
            <person name="Hostetler J."/>
            <person name="Miller J."/>
            <person name="Hammond M."/>
            <person name="Megy K."/>
            <person name="Lawson D."/>
            <person name="Kodira C."/>
            <person name="Sutton G."/>
            <person name="Meyer J."/>
            <person name="Hill C.A."/>
            <person name="Birren B."/>
            <person name="Nene V."/>
            <person name="Collins F."/>
            <person name="Alarcon-Chaidez F."/>
            <person name="Wikel S."/>
            <person name="Strausberg R."/>
        </authorList>
    </citation>
    <scope>NUCLEOTIDE SEQUENCE [LARGE SCALE GENOMIC DNA]</scope>
    <source>
        <strain evidence="16">Wikel</strain>
        <strain evidence="14">Wikel colony</strain>
    </source>
</reference>
<dbReference type="InParanoid" id="B7PPU0"/>
<dbReference type="SMART" id="SM00032">
    <property type="entry name" value="CCP"/>
    <property type="match status" value="2"/>
</dbReference>
<dbReference type="SMART" id="SM00607">
    <property type="entry name" value="FTP"/>
    <property type="match status" value="1"/>
</dbReference>
<dbReference type="InterPro" id="IPR001304">
    <property type="entry name" value="C-type_lectin-like"/>
</dbReference>
<comment type="subunit">
    <text evidence="3">Homotrimer.</text>
</comment>
<dbReference type="InterPro" id="IPR051941">
    <property type="entry name" value="BG_Antigen-Binding_Lectin"/>
</dbReference>
<evidence type="ECO:0000313" key="16">
    <source>
        <dbReference type="Proteomes" id="UP000001555"/>
    </source>
</evidence>
<feature type="compositionally biased region" description="Basic and acidic residues" evidence="10">
    <location>
        <begin position="489"/>
        <end position="498"/>
    </location>
</feature>
<evidence type="ECO:0000259" key="13">
    <source>
        <dbReference type="PROSITE" id="PS50923"/>
    </source>
</evidence>
<dbReference type="SMART" id="SM00034">
    <property type="entry name" value="CLECT"/>
    <property type="match status" value="1"/>
</dbReference>
<comment type="caution">
    <text evidence="9">Lacks conserved residue(s) required for the propagation of feature annotation.</text>
</comment>
<evidence type="ECO:0000256" key="9">
    <source>
        <dbReference type="PROSITE-ProRule" id="PRU00302"/>
    </source>
</evidence>
<evidence type="ECO:0000313" key="15">
    <source>
        <dbReference type="EnsemblMetazoa" id="ISCW019018-PA"/>
    </source>
</evidence>
<dbReference type="PANTHER" id="PTHR45713">
    <property type="entry name" value="FTP DOMAIN-CONTAINING PROTEIN"/>
    <property type="match status" value="1"/>
</dbReference>
<dbReference type="GO" id="GO:0046872">
    <property type="term" value="F:metal ion binding"/>
    <property type="evidence" value="ECO:0007669"/>
    <property type="project" value="UniProtKB-KW"/>
</dbReference>
<keyword evidence="11" id="KW-1133">Transmembrane helix</keyword>
<dbReference type="VEuPathDB" id="VectorBase:ISCI022311"/>
<dbReference type="EnsemblMetazoa" id="ISCW019018-RA">
    <property type="protein sequence ID" value="ISCW019018-PA"/>
    <property type="gene ID" value="ISCW019018"/>
</dbReference>
<dbReference type="Gene3D" id="2.10.70.10">
    <property type="entry name" value="Complement Module, domain 1"/>
    <property type="match status" value="2"/>
</dbReference>
<evidence type="ECO:0000256" key="4">
    <source>
        <dbReference type="ARBA" id="ARBA00022723"/>
    </source>
</evidence>
<dbReference type="CDD" id="cd00033">
    <property type="entry name" value="CCP"/>
    <property type="match status" value="2"/>
</dbReference>
<dbReference type="HOGENOM" id="CLU_012987_0_0_1"/>
<feature type="region of interest" description="Disordered" evidence="10">
    <location>
        <begin position="523"/>
        <end position="573"/>
    </location>
</feature>
<accession>B7PPU0</accession>
<feature type="transmembrane region" description="Helical" evidence="11">
    <location>
        <begin position="595"/>
        <end position="623"/>
    </location>
</feature>
<dbReference type="EMBL" id="ABJB010689741">
    <property type="status" value="NOT_ANNOTATED_CDS"/>
    <property type="molecule type" value="Genomic_DNA"/>
</dbReference>
<feature type="domain" description="Sushi" evidence="13">
    <location>
        <begin position="387"/>
        <end position="446"/>
    </location>
</feature>
<dbReference type="PROSITE" id="PS50041">
    <property type="entry name" value="C_TYPE_LECTIN_2"/>
    <property type="match status" value="1"/>
</dbReference>
<keyword evidence="7" id="KW-0106">Calcium</keyword>
<feature type="domain" description="C-type lectin" evidence="12">
    <location>
        <begin position="150"/>
        <end position="271"/>
    </location>
</feature>
<keyword evidence="6" id="KW-0430">Lectin</keyword>
<dbReference type="VEuPathDB" id="VectorBase:ISCI006800"/>
<evidence type="ECO:0000256" key="5">
    <source>
        <dbReference type="ARBA" id="ARBA00022729"/>
    </source>
</evidence>
<evidence type="ECO:0000256" key="1">
    <source>
        <dbReference type="ARBA" id="ARBA00002219"/>
    </source>
</evidence>
<dbReference type="Pfam" id="PF22633">
    <property type="entry name" value="F5_F8_type_C_2"/>
    <property type="match status" value="1"/>
</dbReference>
<dbReference type="InterPro" id="IPR006585">
    <property type="entry name" value="FTP1"/>
</dbReference>
<dbReference type="Proteomes" id="UP000001555">
    <property type="component" value="Unassembled WGS sequence"/>
</dbReference>
<dbReference type="PROSITE" id="PS50923">
    <property type="entry name" value="SUSHI"/>
    <property type="match status" value="1"/>
</dbReference>
<evidence type="ECO:0000256" key="7">
    <source>
        <dbReference type="ARBA" id="ARBA00022837"/>
    </source>
</evidence>
<dbReference type="CDD" id="cd00037">
    <property type="entry name" value="CLECT"/>
    <property type="match status" value="1"/>
</dbReference>
<dbReference type="InterPro" id="IPR035976">
    <property type="entry name" value="Sushi/SCR/CCP_sf"/>
</dbReference>
<dbReference type="PaxDb" id="6945-B7PPU0"/>
<dbReference type="SUPFAM" id="SSF49785">
    <property type="entry name" value="Galactose-binding domain-like"/>
    <property type="match status" value="1"/>
</dbReference>
<keyword evidence="16" id="KW-1185">Reference proteome</keyword>
<feature type="compositionally biased region" description="Low complexity" evidence="10">
    <location>
        <begin position="448"/>
        <end position="482"/>
    </location>
</feature>
<dbReference type="OrthoDB" id="547680at2759"/>
<dbReference type="InterPro" id="IPR008979">
    <property type="entry name" value="Galactose-bd-like_sf"/>
</dbReference>
<evidence type="ECO:0000313" key="14">
    <source>
        <dbReference type="EMBL" id="EEC08612.1"/>
    </source>
</evidence>
<dbReference type="GO" id="GO:0042806">
    <property type="term" value="F:fucose binding"/>
    <property type="evidence" value="ECO:0007669"/>
    <property type="project" value="UniProtKB-ARBA"/>
</dbReference>
<dbReference type="EMBL" id="DS760679">
    <property type="protein sequence ID" value="EEC08612.1"/>
    <property type="molecule type" value="Genomic_DNA"/>
</dbReference>
<keyword evidence="8 9" id="KW-1015">Disulfide bond</keyword>
<keyword evidence="5" id="KW-0732">Signal</keyword>
<dbReference type="GO" id="GO:0001868">
    <property type="term" value="P:regulation of complement activation, lectin pathway"/>
    <property type="evidence" value="ECO:0007669"/>
    <property type="project" value="UniProtKB-ARBA"/>
</dbReference>
<gene>
    <name evidence="14" type="ORF">IscW_ISCW019018</name>
</gene>
<organism>
    <name type="scientific">Ixodes scapularis</name>
    <name type="common">Black-legged tick</name>
    <name type="synonym">Deer tick</name>
    <dbReference type="NCBI Taxonomy" id="6945"/>
    <lineage>
        <taxon>Eukaryota</taxon>
        <taxon>Metazoa</taxon>
        <taxon>Ecdysozoa</taxon>
        <taxon>Arthropoda</taxon>
        <taxon>Chelicerata</taxon>
        <taxon>Arachnida</taxon>
        <taxon>Acari</taxon>
        <taxon>Parasitiformes</taxon>
        <taxon>Ixodida</taxon>
        <taxon>Ixodoidea</taxon>
        <taxon>Ixodidae</taxon>
        <taxon>Ixodinae</taxon>
        <taxon>Ixodes</taxon>
    </lineage>
</organism>
<evidence type="ECO:0000259" key="12">
    <source>
        <dbReference type="PROSITE" id="PS50041"/>
    </source>
</evidence>
<feature type="compositionally biased region" description="Pro residues" evidence="10">
    <location>
        <begin position="527"/>
        <end position="537"/>
    </location>
</feature>
<dbReference type="GO" id="GO:0010185">
    <property type="term" value="P:regulation of cellular defense response"/>
    <property type="evidence" value="ECO:0007669"/>
    <property type="project" value="UniProtKB-ARBA"/>
</dbReference>
<dbReference type="VEuPathDB" id="VectorBase:ISCW019018"/>
<keyword evidence="17" id="KW-1267">Proteomics identification</keyword>
<dbReference type="InterPro" id="IPR000436">
    <property type="entry name" value="Sushi_SCR_CCP_dom"/>
</dbReference>
<protein>
    <submittedName>
        <fullName evidence="14 15">Uncharacterized protein</fullName>
    </submittedName>
</protein>
<keyword evidence="9" id="KW-0768">Sushi</keyword>